<gene>
    <name evidence="2" type="ORF">BBI04_017305</name>
</gene>
<reference evidence="2 3" key="1">
    <citation type="submission" date="2019-11" db="EMBL/GenBank/DDBJ databases">
        <title>Whole-genome sequencing of Allorhizobium vitis.</title>
        <authorList>
            <person name="Gan H.M."/>
            <person name="Savka M.A."/>
        </authorList>
    </citation>
    <scope>NUCLEOTIDE SEQUENCE [LARGE SCALE GENOMIC DNA]</scope>
    <source>
        <strain evidence="2 3">AB4</strain>
    </source>
</reference>
<organism evidence="2 3">
    <name type="scientific">Agrobacterium vitis</name>
    <name type="common">Rhizobium vitis</name>
    <dbReference type="NCBI Taxonomy" id="373"/>
    <lineage>
        <taxon>Bacteria</taxon>
        <taxon>Pseudomonadati</taxon>
        <taxon>Pseudomonadota</taxon>
        <taxon>Alphaproteobacteria</taxon>
        <taxon>Hyphomicrobiales</taxon>
        <taxon>Rhizobiaceae</taxon>
        <taxon>Rhizobium/Agrobacterium group</taxon>
        <taxon>Agrobacterium</taxon>
    </lineage>
</organism>
<evidence type="ECO:0000313" key="3">
    <source>
        <dbReference type="Proteomes" id="UP000175993"/>
    </source>
</evidence>
<evidence type="ECO:0000256" key="1">
    <source>
        <dbReference type="SAM" id="MobiDB-lite"/>
    </source>
</evidence>
<sequence>MLGEAIGPKSVERFSGKPMLGEAIGPKSVERFSDKPMLGEVVGLKSVKLLMARAIIPKNNPSKNALLLFFCQVDSSWLGCLKNIHRISPWTKTGSFWSVADLGC</sequence>
<name>A0ABD6GH88_AGRVI</name>
<evidence type="ECO:0000313" key="2">
    <source>
        <dbReference type="EMBL" id="MUP06560.1"/>
    </source>
</evidence>
<dbReference type="RefSeq" id="WP_070167123.1">
    <property type="nucleotide sequence ID" value="NZ_CP118259.1"/>
</dbReference>
<dbReference type="EMBL" id="MBEV02000008">
    <property type="protein sequence ID" value="MUP06560.1"/>
    <property type="molecule type" value="Genomic_DNA"/>
</dbReference>
<dbReference type="Proteomes" id="UP000175993">
    <property type="component" value="Unassembled WGS sequence"/>
</dbReference>
<proteinExistence type="predicted"/>
<protein>
    <submittedName>
        <fullName evidence="2">Uncharacterized protein</fullName>
    </submittedName>
</protein>
<dbReference type="AlphaFoldDB" id="A0ABD6GH88"/>
<comment type="caution">
    <text evidence="2">The sequence shown here is derived from an EMBL/GenBank/DDBJ whole genome shotgun (WGS) entry which is preliminary data.</text>
</comment>
<feature type="region of interest" description="Disordered" evidence="1">
    <location>
        <begin position="1"/>
        <end position="22"/>
    </location>
</feature>
<accession>A0ABD6GH88</accession>